<dbReference type="InterPro" id="IPR037066">
    <property type="entry name" value="Plug_dom_sf"/>
</dbReference>
<proteinExistence type="inferred from homology"/>
<dbReference type="InterPro" id="IPR008969">
    <property type="entry name" value="CarboxyPept-like_regulatory"/>
</dbReference>
<evidence type="ECO:0000256" key="9">
    <source>
        <dbReference type="RuleBase" id="RU003357"/>
    </source>
</evidence>
<dbReference type="PROSITE" id="PS52016">
    <property type="entry name" value="TONB_DEPENDENT_REC_3"/>
    <property type="match status" value="1"/>
</dbReference>
<evidence type="ECO:0000256" key="6">
    <source>
        <dbReference type="ARBA" id="ARBA00023136"/>
    </source>
</evidence>
<gene>
    <name evidence="12" type="ORF">AAEO59_15860</name>
</gene>
<evidence type="ECO:0000313" key="13">
    <source>
        <dbReference type="Proteomes" id="UP001398556"/>
    </source>
</evidence>
<dbReference type="Gene3D" id="2.60.40.1120">
    <property type="entry name" value="Carboxypeptidase-like, regulatory domain"/>
    <property type="match status" value="1"/>
</dbReference>
<dbReference type="SUPFAM" id="SSF49464">
    <property type="entry name" value="Carboxypeptidase regulatory domain-like"/>
    <property type="match status" value="1"/>
</dbReference>
<keyword evidence="7 8" id="KW-0998">Cell outer membrane</keyword>
<comment type="subcellular location">
    <subcellularLocation>
        <location evidence="1 8">Cell outer membrane</location>
        <topology evidence="1 8">Multi-pass membrane protein</topology>
    </subcellularLocation>
</comment>
<dbReference type="InterPro" id="IPR012910">
    <property type="entry name" value="Plug_dom"/>
</dbReference>
<comment type="caution">
    <text evidence="12">The sequence shown here is derived from an EMBL/GenBank/DDBJ whole genome shotgun (WGS) entry which is preliminary data.</text>
</comment>
<dbReference type="RefSeq" id="WP_341701725.1">
    <property type="nucleotide sequence ID" value="NZ_JBBYHU010000050.1"/>
</dbReference>
<dbReference type="InterPro" id="IPR000531">
    <property type="entry name" value="Beta-barrel_TonB"/>
</dbReference>
<keyword evidence="6 8" id="KW-0472">Membrane</keyword>
<name>A0ABU9HQU6_9FLAO</name>
<evidence type="ECO:0000256" key="1">
    <source>
        <dbReference type="ARBA" id="ARBA00004571"/>
    </source>
</evidence>
<keyword evidence="3 8" id="KW-1134">Transmembrane beta strand</keyword>
<reference evidence="12 13" key="1">
    <citation type="submission" date="2024-04" db="EMBL/GenBank/DDBJ databases">
        <title>Flavobacterium sp. DGU99 16S ribosomal RNA gene Genome sequencing and assembly.</title>
        <authorList>
            <person name="Park S."/>
        </authorList>
    </citation>
    <scope>NUCLEOTIDE SEQUENCE [LARGE SCALE GENOMIC DNA]</scope>
    <source>
        <strain evidence="12 13">DGU99</strain>
    </source>
</reference>
<dbReference type="Gene3D" id="2.40.170.20">
    <property type="entry name" value="TonB-dependent receptor, beta-barrel domain"/>
    <property type="match status" value="1"/>
</dbReference>
<dbReference type="InterPro" id="IPR023996">
    <property type="entry name" value="TonB-dep_OMP_SusC/RagA"/>
</dbReference>
<evidence type="ECO:0000259" key="10">
    <source>
        <dbReference type="Pfam" id="PF00593"/>
    </source>
</evidence>
<dbReference type="Gene3D" id="2.170.130.10">
    <property type="entry name" value="TonB-dependent receptor, plug domain"/>
    <property type="match status" value="1"/>
</dbReference>
<evidence type="ECO:0000256" key="2">
    <source>
        <dbReference type="ARBA" id="ARBA00022448"/>
    </source>
</evidence>
<keyword evidence="13" id="KW-1185">Reference proteome</keyword>
<evidence type="ECO:0000259" key="11">
    <source>
        <dbReference type="Pfam" id="PF07715"/>
    </source>
</evidence>
<comment type="similarity">
    <text evidence="8 9">Belongs to the TonB-dependent receptor family.</text>
</comment>
<evidence type="ECO:0000256" key="5">
    <source>
        <dbReference type="ARBA" id="ARBA00023077"/>
    </source>
</evidence>
<evidence type="ECO:0000256" key="4">
    <source>
        <dbReference type="ARBA" id="ARBA00022692"/>
    </source>
</evidence>
<dbReference type="Pfam" id="PF00593">
    <property type="entry name" value="TonB_dep_Rec_b-barrel"/>
    <property type="match status" value="1"/>
</dbReference>
<dbReference type="EMBL" id="JBBYHU010000050">
    <property type="protein sequence ID" value="MEL1242533.1"/>
    <property type="molecule type" value="Genomic_DNA"/>
</dbReference>
<evidence type="ECO:0000256" key="7">
    <source>
        <dbReference type="ARBA" id="ARBA00023237"/>
    </source>
</evidence>
<feature type="domain" description="TonB-dependent receptor plug" evidence="11">
    <location>
        <begin position="230"/>
        <end position="338"/>
    </location>
</feature>
<dbReference type="InterPro" id="IPR039426">
    <property type="entry name" value="TonB-dep_rcpt-like"/>
</dbReference>
<accession>A0ABU9HQU6</accession>
<keyword evidence="5 9" id="KW-0798">TonB box</keyword>
<evidence type="ECO:0000256" key="8">
    <source>
        <dbReference type="PROSITE-ProRule" id="PRU01360"/>
    </source>
</evidence>
<feature type="domain" description="TonB-dependent receptor-like beta-barrel" evidence="10">
    <location>
        <begin position="613"/>
        <end position="1050"/>
    </location>
</feature>
<dbReference type="InterPro" id="IPR023997">
    <property type="entry name" value="TonB-dep_OMP_SusC/RagA_CS"/>
</dbReference>
<sequence length="1179" mass="129779">MKKNLVKQRLLIRLMKMTLYQFLLALVFSTVTLANNINGQGKLDTKVTVSIIDMDLNKALAELGKSADVKFSYNSRMGALDQKVSVEAEDELLSSVLSKILQPLNISYSLVSNQIVLQRTTFKKKESTNVLAMNVQQQKTLNGVVVDASGMGLPGASVLVKGTNNAVSTDFDGKFSIRIDNTATILVVSYIGFDTVELPIGNKTDFKISLKESSQTLNEVVVVGYGTQKKSDVTGALTRVSAEELNNRPVNNAFEALQGKAAGVDITTNERPGQLGTIRIRGQRSLSASSEPLYVVDGVPLFSSSAIETLNPRDIESIDVLKDASATAIYGSRGANGVIIVTTKQGKAGQFSLNYTGTLTTTDIIDRSPSMSAADFIQFKRWAAYNLNSLPGSTSNYAHPDSPTLANDTAIFASPNDENVTLNNVLRGWQNGTWDPSKVVNTNWTDLVTQTGITKEHVISASGGSEKINTYGSFGYLSNTGTQKGQSYDRYTAKLTSNINPADWFKMNASLNVSWSEQEFGTSTLGARSGSGSNAIYGMAKSIFNMALPYDDNGNLVVRPGGEGAYTIVDEWKKSMQNSQTFRALGNFSATFDIGKITEPLKGLSYKINFGPDFRHWREGAYIDGTSTHRINTDRSPGRSFARLRNARDFSWTLDNMITYDRTFNKHKLGGTLLQTASSWDIESSSMSANNIPKASFRWDNMGGVDINDPNNGVSIGSDITKRQLSSYMARFTYGYDNRYLLTMSGRWDGASQLADGNKWDFFPSAAIAWRIEQEDFIKSINWLDNLKLRFGFGTTGNSSVEPYGTRGAIQNIFLPFNGQSNQIGYTTNEPYYTNNQIALANLSLGWEKTTQYNLGIDFGILKNRISGNIDFYKSYTSDLLMAVKIPTILGSPETLANVGKTRNNGIEVTLNLIPVQNENGFTWETNLNGAWQKDEIEELAYGKNDMIDNNWFIGQSINVYYGWDNLGLWQNTPEDLAEIEKYNAAADAAANLPAGTSKLFSPGNVRPKDQNGDYLITASDRVILGNRNPRWTMGWNNTITYKGFELSANLYGRMGYTASLGGEALTARANQREVDYWTPNNPNAEFQKPLLGEAASGSLDKYSGLLGFTKASFVKIRNISLGYKFPKEFSSSIGLANLKLYAQAVNPGSIYQSVDWYDFDTNATYFNRSFVMGIEVGF</sequence>
<organism evidence="12 13">
    <name type="scientific">Flavobacterium flavipallidum</name>
    <dbReference type="NCBI Taxonomy" id="3139140"/>
    <lineage>
        <taxon>Bacteria</taxon>
        <taxon>Pseudomonadati</taxon>
        <taxon>Bacteroidota</taxon>
        <taxon>Flavobacteriia</taxon>
        <taxon>Flavobacteriales</taxon>
        <taxon>Flavobacteriaceae</taxon>
        <taxon>Flavobacterium</taxon>
    </lineage>
</organism>
<protein>
    <submittedName>
        <fullName evidence="12">TonB-dependent receptor</fullName>
    </submittedName>
</protein>
<keyword evidence="4 8" id="KW-0812">Transmembrane</keyword>
<dbReference type="InterPro" id="IPR036942">
    <property type="entry name" value="Beta-barrel_TonB_sf"/>
</dbReference>
<keyword evidence="12" id="KW-0675">Receptor</keyword>
<dbReference type="Pfam" id="PF07715">
    <property type="entry name" value="Plug"/>
    <property type="match status" value="1"/>
</dbReference>
<dbReference type="Proteomes" id="UP001398556">
    <property type="component" value="Unassembled WGS sequence"/>
</dbReference>
<evidence type="ECO:0000313" key="12">
    <source>
        <dbReference type="EMBL" id="MEL1242533.1"/>
    </source>
</evidence>
<dbReference type="NCBIfam" id="TIGR04057">
    <property type="entry name" value="SusC_RagA_signa"/>
    <property type="match status" value="1"/>
</dbReference>
<dbReference type="NCBIfam" id="TIGR04056">
    <property type="entry name" value="OMP_RagA_SusC"/>
    <property type="match status" value="1"/>
</dbReference>
<evidence type="ECO:0000256" key="3">
    <source>
        <dbReference type="ARBA" id="ARBA00022452"/>
    </source>
</evidence>
<dbReference type="Pfam" id="PF13715">
    <property type="entry name" value="CarbopepD_reg_2"/>
    <property type="match status" value="1"/>
</dbReference>
<dbReference type="SUPFAM" id="SSF56935">
    <property type="entry name" value="Porins"/>
    <property type="match status" value="1"/>
</dbReference>
<keyword evidence="2 8" id="KW-0813">Transport</keyword>